<dbReference type="Pfam" id="PF00001">
    <property type="entry name" value="7tm_1"/>
    <property type="match status" value="1"/>
</dbReference>
<dbReference type="Proteomes" id="UP001283361">
    <property type="component" value="Unassembled WGS sequence"/>
</dbReference>
<comment type="subcellular location">
    <subcellularLocation>
        <location evidence="1">Membrane</location>
        <topology evidence="1">Multi-pass membrane protein</topology>
    </subcellularLocation>
</comment>
<evidence type="ECO:0000256" key="8">
    <source>
        <dbReference type="SAM" id="MobiDB-lite"/>
    </source>
</evidence>
<dbReference type="SUPFAM" id="SSF81321">
    <property type="entry name" value="Family A G protein-coupled receptor-like"/>
    <property type="match status" value="1"/>
</dbReference>
<feature type="transmembrane region" description="Helical" evidence="9">
    <location>
        <begin position="77"/>
        <end position="99"/>
    </location>
</feature>
<dbReference type="PANTHER" id="PTHR24243:SF233">
    <property type="entry name" value="THYROTROPIN-RELEASING HORMONE RECEPTOR"/>
    <property type="match status" value="1"/>
</dbReference>
<comment type="caution">
    <text evidence="11">The sequence shown here is derived from an EMBL/GenBank/DDBJ whole genome shotgun (WGS) entry which is preliminary data.</text>
</comment>
<dbReference type="EMBL" id="JAWDGP010001549">
    <property type="protein sequence ID" value="KAK3790318.1"/>
    <property type="molecule type" value="Genomic_DNA"/>
</dbReference>
<feature type="transmembrane region" description="Helical" evidence="9">
    <location>
        <begin position="45"/>
        <end position="65"/>
    </location>
</feature>
<dbReference type="GO" id="GO:0005886">
    <property type="term" value="C:plasma membrane"/>
    <property type="evidence" value="ECO:0007669"/>
    <property type="project" value="TreeGrafter"/>
</dbReference>
<dbReference type="GO" id="GO:0004930">
    <property type="term" value="F:G protein-coupled receptor activity"/>
    <property type="evidence" value="ECO:0007669"/>
    <property type="project" value="UniProtKB-KW"/>
</dbReference>
<dbReference type="PROSITE" id="PS50262">
    <property type="entry name" value="G_PROTEIN_RECEP_F1_2"/>
    <property type="match status" value="1"/>
</dbReference>
<proteinExistence type="predicted"/>
<feature type="transmembrane region" description="Helical" evidence="9">
    <location>
        <begin position="161"/>
        <end position="180"/>
    </location>
</feature>
<evidence type="ECO:0000256" key="2">
    <source>
        <dbReference type="ARBA" id="ARBA00022692"/>
    </source>
</evidence>
<keyword evidence="2 9" id="KW-0812">Transmembrane</keyword>
<feature type="transmembrane region" description="Helical" evidence="9">
    <location>
        <begin position="200"/>
        <end position="225"/>
    </location>
</feature>
<protein>
    <recommendedName>
        <fullName evidence="10">G-protein coupled receptors family 1 profile domain-containing protein</fullName>
    </recommendedName>
</protein>
<evidence type="ECO:0000313" key="11">
    <source>
        <dbReference type="EMBL" id="KAK3790318.1"/>
    </source>
</evidence>
<evidence type="ECO:0000256" key="1">
    <source>
        <dbReference type="ARBA" id="ARBA00004141"/>
    </source>
</evidence>
<name>A0AAE1E2D9_9GAST</name>
<feature type="transmembrane region" description="Helical" evidence="9">
    <location>
        <begin position="119"/>
        <end position="141"/>
    </location>
</feature>
<dbReference type="PROSITE" id="PS00237">
    <property type="entry name" value="G_PROTEIN_RECEP_F1_1"/>
    <property type="match status" value="1"/>
</dbReference>
<feature type="transmembrane region" description="Helical" evidence="9">
    <location>
        <begin position="294"/>
        <end position="315"/>
    </location>
</feature>
<evidence type="ECO:0000256" key="6">
    <source>
        <dbReference type="ARBA" id="ARBA00023170"/>
    </source>
</evidence>
<dbReference type="PANTHER" id="PTHR24243">
    <property type="entry name" value="G-PROTEIN COUPLED RECEPTOR"/>
    <property type="match status" value="1"/>
</dbReference>
<sequence>MACNNTTYFEMLQNNTELLLELYKASYYVGILNYHIPVAMKVNKIVTPIWVVIGVFGNIVSAMVWANPRMRTCNTAAYYLTCLSIADLTFLILCFIYELENPWLLGPVDLVGWCQIFNMANMAVQYFCVFLVFAFTVERFLSMWFPFKSERFGKTRTPRIILCLLGVAVALSLPQLYFWAISPLVGECQLRPHLSNKSDVSFFSIFIWCTELAVFGVLPLVVLLLNTAVLYKIRHIGKLSVGSAAHHNGKSSCRSEPDQSASLLKSARGAKDPLQNSRANGGAKTSSSASTTATVLWVSFFLILTMLPNTLMYAMQEMVSFGPMPCRVEDMSGDSKWRQHFSFVSVRMIIKEISLSHHVGNVFIYMATSRRFLKLAVKTVFMRPDKASADTSLHTIRITNTRGLGDGV</sequence>
<accession>A0AAE1E2D9</accession>
<evidence type="ECO:0000313" key="12">
    <source>
        <dbReference type="Proteomes" id="UP001283361"/>
    </source>
</evidence>
<reference evidence="11" key="1">
    <citation type="journal article" date="2023" name="G3 (Bethesda)">
        <title>A reference genome for the long-term kleptoplast-retaining sea slug Elysia crispata morphotype clarki.</title>
        <authorList>
            <person name="Eastman K.E."/>
            <person name="Pendleton A.L."/>
            <person name="Shaikh M.A."/>
            <person name="Suttiyut T."/>
            <person name="Ogas R."/>
            <person name="Tomko P."/>
            <person name="Gavelis G."/>
            <person name="Widhalm J.R."/>
            <person name="Wisecaver J.H."/>
        </authorList>
    </citation>
    <scope>NUCLEOTIDE SEQUENCE</scope>
    <source>
        <strain evidence="11">ECLA1</strain>
    </source>
</reference>
<dbReference type="AlphaFoldDB" id="A0AAE1E2D9"/>
<dbReference type="InterPro" id="IPR000276">
    <property type="entry name" value="GPCR_Rhodpsn"/>
</dbReference>
<keyword evidence="6" id="KW-0675">Receptor</keyword>
<feature type="region of interest" description="Disordered" evidence="8">
    <location>
        <begin position="268"/>
        <end position="287"/>
    </location>
</feature>
<evidence type="ECO:0000259" key="10">
    <source>
        <dbReference type="PROSITE" id="PS50262"/>
    </source>
</evidence>
<keyword evidence="7" id="KW-0807">Transducer</keyword>
<evidence type="ECO:0000256" key="9">
    <source>
        <dbReference type="SAM" id="Phobius"/>
    </source>
</evidence>
<keyword evidence="5 9" id="KW-0472">Membrane</keyword>
<keyword evidence="12" id="KW-1185">Reference proteome</keyword>
<evidence type="ECO:0000256" key="7">
    <source>
        <dbReference type="ARBA" id="ARBA00023224"/>
    </source>
</evidence>
<feature type="domain" description="G-protein coupled receptors family 1 profile" evidence="10">
    <location>
        <begin position="57"/>
        <end position="365"/>
    </location>
</feature>
<evidence type="ECO:0000256" key="3">
    <source>
        <dbReference type="ARBA" id="ARBA00022989"/>
    </source>
</evidence>
<organism evidence="11 12">
    <name type="scientific">Elysia crispata</name>
    <name type="common">lettuce slug</name>
    <dbReference type="NCBI Taxonomy" id="231223"/>
    <lineage>
        <taxon>Eukaryota</taxon>
        <taxon>Metazoa</taxon>
        <taxon>Spiralia</taxon>
        <taxon>Lophotrochozoa</taxon>
        <taxon>Mollusca</taxon>
        <taxon>Gastropoda</taxon>
        <taxon>Heterobranchia</taxon>
        <taxon>Euthyneura</taxon>
        <taxon>Panpulmonata</taxon>
        <taxon>Sacoglossa</taxon>
        <taxon>Placobranchoidea</taxon>
        <taxon>Plakobranchidae</taxon>
        <taxon>Elysia</taxon>
    </lineage>
</organism>
<keyword evidence="4" id="KW-0297">G-protein coupled receptor</keyword>
<dbReference type="InterPro" id="IPR017452">
    <property type="entry name" value="GPCR_Rhodpsn_7TM"/>
</dbReference>
<gene>
    <name evidence="11" type="ORF">RRG08_062552</name>
</gene>
<evidence type="ECO:0000256" key="5">
    <source>
        <dbReference type="ARBA" id="ARBA00023136"/>
    </source>
</evidence>
<evidence type="ECO:0000256" key="4">
    <source>
        <dbReference type="ARBA" id="ARBA00023040"/>
    </source>
</evidence>
<keyword evidence="3 9" id="KW-1133">Transmembrane helix</keyword>
<dbReference type="Gene3D" id="1.20.1070.10">
    <property type="entry name" value="Rhodopsin 7-helix transmembrane proteins"/>
    <property type="match status" value="1"/>
</dbReference>